<dbReference type="Pfam" id="PF10756">
    <property type="entry name" value="bPH_6"/>
    <property type="match status" value="1"/>
</dbReference>
<keyword evidence="4" id="KW-1185">Reference proteome</keyword>
<keyword evidence="1" id="KW-0812">Transmembrane</keyword>
<dbReference type="InterPro" id="IPR019692">
    <property type="entry name" value="CFP-6_PH"/>
</dbReference>
<dbReference type="KEGG" id="nhy:JQS43_18965"/>
<organism evidence="3 4">
    <name type="scientific">Natronosporangium hydrolyticum</name>
    <dbReference type="NCBI Taxonomy" id="2811111"/>
    <lineage>
        <taxon>Bacteria</taxon>
        <taxon>Bacillati</taxon>
        <taxon>Actinomycetota</taxon>
        <taxon>Actinomycetes</taxon>
        <taxon>Micromonosporales</taxon>
        <taxon>Micromonosporaceae</taxon>
        <taxon>Natronosporangium</taxon>
    </lineage>
</organism>
<dbReference type="AlphaFoldDB" id="A0A895YHL0"/>
<reference evidence="3" key="1">
    <citation type="submission" date="2021-02" db="EMBL/GenBank/DDBJ databases">
        <title>Natrosporangium hydrolyticum gen. nov., sp. nov, a haloalkaliphilic actinobacterium from a soda solonchak soil.</title>
        <authorList>
            <person name="Sorokin D.Y."/>
            <person name="Khijniak T.V."/>
            <person name="Zakharycheva A.P."/>
            <person name="Boueva O.V."/>
            <person name="Ariskina E.V."/>
            <person name="Hahnke R.L."/>
            <person name="Bunk B."/>
            <person name="Sproer C."/>
            <person name="Schumann P."/>
            <person name="Evtushenko L.I."/>
            <person name="Kublanov I.V."/>
        </authorList>
    </citation>
    <scope>NUCLEOTIDE SEQUENCE</scope>
    <source>
        <strain evidence="3">DSM 106523</strain>
    </source>
</reference>
<evidence type="ECO:0000313" key="3">
    <source>
        <dbReference type="EMBL" id="QSB13640.1"/>
    </source>
</evidence>
<evidence type="ECO:0000256" key="1">
    <source>
        <dbReference type="SAM" id="Phobius"/>
    </source>
</evidence>
<keyword evidence="1" id="KW-1133">Transmembrane helix</keyword>
<sequence>MGTRDSDPGLQFRLHRGRAVAGIIVIISLCTLLPVSGWFALLLVPPVAWTSWVLRAGTDVDADGLRVRALFASRWLPWSRIESVRSESPDRVVAALTTGGQVPLTAVTAADLPRLAQLAPGASPV</sequence>
<evidence type="ECO:0000313" key="4">
    <source>
        <dbReference type="Proteomes" id="UP000662857"/>
    </source>
</evidence>
<feature type="transmembrane region" description="Helical" evidence="1">
    <location>
        <begin position="20"/>
        <end position="44"/>
    </location>
</feature>
<accession>A0A895YHL0</accession>
<dbReference type="RefSeq" id="WP_239675739.1">
    <property type="nucleotide sequence ID" value="NZ_CP070499.1"/>
</dbReference>
<dbReference type="EMBL" id="CP070499">
    <property type="protein sequence ID" value="QSB13640.1"/>
    <property type="molecule type" value="Genomic_DNA"/>
</dbReference>
<dbReference type="Proteomes" id="UP000662857">
    <property type="component" value="Chromosome"/>
</dbReference>
<feature type="domain" description="Low molecular weight protein antigen 6 PH" evidence="2">
    <location>
        <begin position="55"/>
        <end position="119"/>
    </location>
</feature>
<gene>
    <name evidence="3" type="ORF">JQS43_18965</name>
</gene>
<evidence type="ECO:0000259" key="2">
    <source>
        <dbReference type="Pfam" id="PF10756"/>
    </source>
</evidence>
<proteinExistence type="predicted"/>
<name>A0A895YHL0_9ACTN</name>
<protein>
    <submittedName>
        <fullName evidence="3">PH domain-containing protein</fullName>
    </submittedName>
</protein>
<keyword evidence="1" id="KW-0472">Membrane</keyword>